<dbReference type="EMBL" id="JADWND010000001">
    <property type="protein sequence ID" value="MBJ8379680.1"/>
    <property type="molecule type" value="Genomic_DNA"/>
</dbReference>
<keyword evidence="4" id="KW-1185">Reference proteome</keyword>
<dbReference type="PANTHER" id="PTHR33121:SF15">
    <property type="entry name" value="BLUE LIGHT- AND TEMPERATURE-REGULATED ANTIREPRESSOR BLUF"/>
    <property type="match status" value="1"/>
</dbReference>
<dbReference type="InterPro" id="IPR007024">
    <property type="entry name" value="BLUF_domain"/>
</dbReference>
<gene>
    <name evidence="3" type="ORF">I6M88_01635</name>
</gene>
<evidence type="ECO:0000259" key="1">
    <source>
        <dbReference type="PROSITE" id="PS50883"/>
    </source>
</evidence>
<dbReference type="PANTHER" id="PTHR33121">
    <property type="entry name" value="CYCLIC DI-GMP PHOSPHODIESTERASE PDEF"/>
    <property type="match status" value="1"/>
</dbReference>
<dbReference type="SUPFAM" id="SSF54975">
    <property type="entry name" value="Acylphosphatase/BLUF domain-like"/>
    <property type="match status" value="1"/>
</dbReference>
<evidence type="ECO:0000313" key="3">
    <source>
        <dbReference type="EMBL" id="MBJ8379680.1"/>
    </source>
</evidence>
<dbReference type="SUPFAM" id="SSF141868">
    <property type="entry name" value="EAL domain-like"/>
    <property type="match status" value="1"/>
</dbReference>
<dbReference type="Pfam" id="PF04940">
    <property type="entry name" value="BLUF"/>
    <property type="match status" value="1"/>
</dbReference>
<protein>
    <submittedName>
        <fullName evidence="3">Diguanylate phosphodiesterase</fullName>
    </submittedName>
</protein>
<dbReference type="SMART" id="SM00052">
    <property type="entry name" value="EAL"/>
    <property type="match status" value="1"/>
</dbReference>
<dbReference type="CDD" id="cd01948">
    <property type="entry name" value="EAL"/>
    <property type="match status" value="1"/>
</dbReference>
<accession>A0ABS0ZMD9</accession>
<dbReference type="Gene3D" id="3.20.20.450">
    <property type="entry name" value="EAL domain"/>
    <property type="match status" value="1"/>
</dbReference>
<dbReference type="PROSITE" id="PS50883">
    <property type="entry name" value="EAL"/>
    <property type="match status" value="1"/>
</dbReference>
<dbReference type="RefSeq" id="WP_200033229.1">
    <property type="nucleotide sequence ID" value="NZ_JADWND010000001.1"/>
</dbReference>
<dbReference type="InterPro" id="IPR035919">
    <property type="entry name" value="EAL_sf"/>
</dbReference>
<dbReference type="PROSITE" id="PS50925">
    <property type="entry name" value="BLUF"/>
    <property type="match status" value="1"/>
</dbReference>
<reference evidence="3 4" key="1">
    <citation type="submission" date="2020-11" db="EMBL/GenBank/DDBJ databases">
        <title>Enhanced detection system for hospital associated transmission using whole genome sequencing surveillance.</title>
        <authorList>
            <person name="Harrison L.H."/>
            <person name="Van Tyne D."/>
            <person name="Marsh J.W."/>
            <person name="Griffith M.P."/>
            <person name="Snyder D.J."/>
            <person name="Cooper V.S."/>
            <person name="Mustapha M."/>
        </authorList>
    </citation>
    <scope>NUCLEOTIDE SEQUENCE [LARGE SCALE GENOMIC DNA]</scope>
    <source>
        <strain evidence="3 4">CB00117</strain>
    </source>
</reference>
<comment type="caution">
    <text evidence="3">The sequence shown here is derived from an EMBL/GenBank/DDBJ whole genome shotgun (WGS) entry which is preliminary data.</text>
</comment>
<evidence type="ECO:0000259" key="2">
    <source>
        <dbReference type="PROSITE" id="PS50925"/>
    </source>
</evidence>
<dbReference type="InterPro" id="IPR001633">
    <property type="entry name" value="EAL_dom"/>
</dbReference>
<dbReference type="Pfam" id="PF00563">
    <property type="entry name" value="EAL"/>
    <property type="match status" value="1"/>
</dbReference>
<sequence length="405" mass="45308">MLTTVIYRSHICDTFSLISLEKMVAAAKVKNEQANVTGILLFNGKHFFQLLEGPEEGVQQIYQHIINDERHHNLVELLRDYGPSRRFGKVGMELFDLREFARNDVLQHVLDKGTTRYQLAFNDRPLKFFRTFIEATEKENYFAIPPANTWEFIAEGASREKSVQEDIHAECCFAFQPLIDPFAREIVALEALLRTPDGQGPERYFAGLTGTALYEADLHSKTQAFALAGRLNLQRYSLSVNVLPMTLVNIPHAVQTLLDAIERSGLVPEQVTVEFTEREVISGLEQFTASVRLLKSAGISVAIDHFGAGSAGLLLLSQFQPDRIKINRELIMDVHKSGPRQAIVQAIVKCCSSLEIAISAVGVEKAEEWMWLESAGISQFQGYLFARPCLGGVSPIAWPERAADL</sequence>
<proteinExistence type="predicted"/>
<dbReference type="Gene3D" id="3.30.70.100">
    <property type="match status" value="1"/>
</dbReference>
<feature type="domain" description="EAL" evidence="1">
    <location>
        <begin position="153"/>
        <end position="402"/>
    </location>
</feature>
<dbReference type="InterPro" id="IPR036046">
    <property type="entry name" value="Acylphosphatase-like_dom_sf"/>
</dbReference>
<dbReference type="Proteomes" id="UP000746649">
    <property type="component" value="Unassembled WGS sequence"/>
</dbReference>
<name>A0ABS0ZMD9_9ENTR</name>
<dbReference type="SMART" id="SM01034">
    <property type="entry name" value="BLUF"/>
    <property type="match status" value="1"/>
</dbReference>
<organism evidence="3 4">
    <name type="scientific">Citrobacter sedlakii</name>
    <dbReference type="NCBI Taxonomy" id="67826"/>
    <lineage>
        <taxon>Bacteria</taxon>
        <taxon>Pseudomonadati</taxon>
        <taxon>Pseudomonadota</taxon>
        <taxon>Gammaproteobacteria</taxon>
        <taxon>Enterobacterales</taxon>
        <taxon>Enterobacteriaceae</taxon>
        <taxon>Citrobacter</taxon>
        <taxon>Citrobacter freundii complex</taxon>
    </lineage>
</organism>
<evidence type="ECO:0000313" key="4">
    <source>
        <dbReference type="Proteomes" id="UP000746649"/>
    </source>
</evidence>
<dbReference type="InterPro" id="IPR050706">
    <property type="entry name" value="Cyclic-di-GMP_PDE-like"/>
</dbReference>
<feature type="domain" description="BLUF" evidence="2">
    <location>
        <begin position="2"/>
        <end position="93"/>
    </location>
</feature>